<comment type="function">
    <text evidence="8">Component of the Mediator complex, a coactivator involved in the regulated transcription of nearly all RNA polymerase II-dependent genes. Mediator functions as a bridge to convey information from gene-specific regulatory proteins to the basal RNA polymerase II transcription machinery. Mediator is recruited to promoters by direct interactions with regulatory proteins and serves as a scaffold for the assembly of a functional preinitiation complex with RNA polymerase II and the general transcription factors.</text>
</comment>
<dbReference type="GeneID" id="113211726"/>
<feature type="region of interest" description="Disordered" evidence="10">
    <location>
        <begin position="81"/>
        <end position="114"/>
    </location>
</feature>
<keyword evidence="5" id="KW-0010">Activator</keyword>
<dbReference type="OrthoDB" id="10067025at2759"/>
<protein>
    <recommendedName>
        <fullName evidence="3">Mediator of RNA polymerase II transcription subunit 30</fullName>
    </recommendedName>
    <alternativeName>
        <fullName evidence="9">Mediator complex subunit 30</fullName>
    </alternativeName>
</protein>
<evidence type="ECO:0000256" key="1">
    <source>
        <dbReference type="ARBA" id="ARBA00004123"/>
    </source>
</evidence>
<organism evidence="11 12">
    <name type="scientific">Frankliniella occidentalis</name>
    <name type="common">Western flower thrips</name>
    <name type="synonym">Euthrips occidentalis</name>
    <dbReference type="NCBI Taxonomy" id="133901"/>
    <lineage>
        <taxon>Eukaryota</taxon>
        <taxon>Metazoa</taxon>
        <taxon>Ecdysozoa</taxon>
        <taxon>Arthropoda</taxon>
        <taxon>Hexapoda</taxon>
        <taxon>Insecta</taxon>
        <taxon>Pterygota</taxon>
        <taxon>Neoptera</taxon>
        <taxon>Paraneoptera</taxon>
        <taxon>Thysanoptera</taxon>
        <taxon>Terebrantia</taxon>
        <taxon>Thripoidea</taxon>
        <taxon>Thripidae</taxon>
        <taxon>Frankliniella</taxon>
    </lineage>
</organism>
<dbReference type="KEGG" id="foc:113211726"/>
<name>A0A9C6UB73_FRAOC</name>
<dbReference type="RefSeq" id="XP_052124558.1">
    <property type="nucleotide sequence ID" value="XM_052268598.1"/>
</dbReference>
<dbReference type="PANTHER" id="PTHR31705">
    <property type="entry name" value="MEDIATOR OF RNA POLYMERASE II TRANSCRIPTION SUBUNIT 30"/>
    <property type="match status" value="1"/>
</dbReference>
<comment type="subcellular location">
    <subcellularLocation>
        <location evidence="1">Nucleus</location>
    </subcellularLocation>
</comment>
<accession>A0A9C6UB73</accession>
<evidence type="ECO:0000256" key="10">
    <source>
        <dbReference type="SAM" id="MobiDB-lite"/>
    </source>
</evidence>
<feature type="compositionally biased region" description="Low complexity" evidence="10">
    <location>
        <begin position="86"/>
        <end position="105"/>
    </location>
</feature>
<dbReference type="GO" id="GO:0045893">
    <property type="term" value="P:positive regulation of DNA-templated transcription"/>
    <property type="evidence" value="ECO:0007669"/>
    <property type="project" value="TreeGrafter"/>
</dbReference>
<evidence type="ECO:0000256" key="3">
    <source>
        <dbReference type="ARBA" id="ARBA00019664"/>
    </source>
</evidence>
<evidence type="ECO:0000256" key="7">
    <source>
        <dbReference type="ARBA" id="ARBA00023242"/>
    </source>
</evidence>
<keyword evidence="4" id="KW-0805">Transcription regulation</keyword>
<dbReference type="GO" id="GO:0016592">
    <property type="term" value="C:mediator complex"/>
    <property type="evidence" value="ECO:0007669"/>
    <property type="project" value="TreeGrafter"/>
</dbReference>
<evidence type="ECO:0000256" key="2">
    <source>
        <dbReference type="ARBA" id="ARBA00010606"/>
    </source>
</evidence>
<dbReference type="AlphaFoldDB" id="A0A9C6UB73"/>
<comment type="similarity">
    <text evidence="2">Belongs to the Mediator complex subunit 30 family.</text>
</comment>
<evidence type="ECO:0000256" key="9">
    <source>
        <dbReference type="ARBA" id="ARBA00031981"/>
    </source>
</evidence>
<dbReference type="InterPro" id="IPR021019">
    <property type="entry name" value="Mediator_Med30_met"/>
</dbReference>
<evidence type="ECO:0000256" key="5">
    <source>
        <dbReference type="ARBA" id="ARBA00023159"/>
    </source>
</evidence>
<dbReference type="GO" id="GO:0003712">
    <property type="term" value="F:transcription coregulator activity"/>
    <property type="evidence" value="ECO:0007669"/>
    <property type="project" value="TreeGrafter"/>
</dbReference>
<reference evidence="12" key="1">
    <citation type="submission" date="2025-08" db="UniProtKB">
        <authorList>
            <consortium name="RefSeq"/>
        </authorList>
    </citation>
    <scope>IDENTIFICATION</scope>
    <source>
        <tissue evidence="12">Whole organism</tissue>
    </source>
</reference>
<gene>
    <name evidence="12" type="primary">LOC113211726</name>
</gene>
<evidence type="ECO:0000256" key="6">
    <source>
        <dbReference type="ARBA" id="ARBA00023163"/>
    </source>
</evidence>
<dbReference type="Proteomes" id="UP000504606">
    <property type="component" value="Unplaced"/>
</dbReference>
<keyword evidence="7" id="KW-0539">Nucleus</keyword>
<evidence type="ECO:0000256" key="8">
    <source>
        <dbReference type="ARBA" id="ARBA00025687"/>
    </source>
</evidence>
<evidence type="ECO:0000313" key="11">
    <source>
        <dbReference type="Proteomes" id="UP000504606"/>
    </source>
</evidence>
<keyword evidence="6" id="KW-0804">Transcription</keyword>
<evidence type="ECO:0000313" key="12">
    <source>
        <dbReference type="RefSeq" id="XP_052124558.1"/>
    </source>
</evidence>
<proteinExistence type="inferred from homology"/>
<keyword evidence="11" id="KW-1185">Reference proteome</keyword>
<sequence length="289" mass="32318">MSGPPHNFPGNFPMGQQNPNHPMRSQFVGGPQMGNMMGPAQQGMVSPQSYNMGGNVQQSVPNMQQQNPQMAMQMQQQVKVGPGISPQGQQQVAQQGVGQTAQPGGNHIPNPGAVVAVTSSGQEQNQGGPPVPAQKPDINTAALCRYGMEVVQEIVSRMTEVFTLLKALQPPNGTPGANLCNDRKNKIQEILIHIKQNFKRLGMIYTRCNENAQLQGMEYMHIESLIPLRDEWDQKADERKMSESYRMACEERREIMEQVLLKNKHLKEVIDSMRRIIWEINSMLCMRRS</sequence>
<dbReference type="CTD" id="90390"/>
<dbReference type="Pfam" id="PF11315">
    <property type="entry name" value="Med30"/>
    <property type="match status" value="1"/>
</dbReference>
<feature type="region of interest" description="Disordered" evidence="10">
    <location>
        <begin position="1"/>
        <end position="32"/>
    </location>
</feature>
<dbReference type="PANTHER" id="PTHR31705:SF4">
    <property type="entry name" value="MEDIATOR OF RNA POLYMERASE II TRANSCRIPTION SUBUNIT 30"/>
    <property type="match status" value="1"/>
</dbReference>
<evidence type="ECO:0000256" key="4">
    <source>
        <dbReference type="ARBA" id="ARBA00023015"/>
    </source>
</evidence>